<evidence type="ECO:0000313" key="2">
    <source>
        <dbReference type="EMBL" id="CAA9533508.1"/>
    </source>
</evidence>
<dbReference type="AlphaFoldDB" id="A0A6J4TY80"/>
<evidence type="ECO:0000256" key="1">
    <source>
        <dbReference type="SAM" id="MobiDB-lite"/>
    </source>
</evidence>
<dbReference type="EMBL" id="CADCWG010000005">
    <property type="protein sequence ID" value="CAA9533508.1"/>
    <property type="molecule type" value="Genomic_DNA"/>
</dbReference>
<feature type="region of interest" description="Disordered" evidence="1">
    <location>
        <begin position="1"/>
        <end position="67"/>
    </location>
</feature>
<proteinExistence type="predicted"/>
<feature type="compositionally biased region" description="Polar residues" evidence="1">
    <location>
        <begin position="9"/>
        <end position="18"/>
    </location>
</feature>
<feature type="non-terminal residue" evidence="2">
    <location>
        <position position="67"/>
    </location>
</feature>
<accession>A0A6J4TY80</accession>
<reference evidence="2" key="1">
    <citation type="submission" date="2020-02" db="EMBL/GenBank/DDBJ databases">
        <authorList>
            <person name="Meier V. D."/>
        </authorList>
    </citation>
    <scope>NUCLEOTIDE SEQUENCE</scope>
    <source>
        <strain evidence="2">AVDCRST_MAG49</strain>
    </source>
</reference>
<name>A0A6J4TY80_9BACT</name>
<protein>
    <submittedName>
        <fullName evidence="2">Uncharacterized protein</fullName>
    </submittedName>
</protein>
<feature type="non-terminal residue" evidence="2">
    <location>
        <position position="1"/>
    </location>
</feature>
<sequence>CPGRCWSVRSDSPRSNTPRAVPRAPTWASGPRPSRSWCDASSRAPRPSNGDVRRRDGSKAGQLPETG</sequence>
<gene>
    <name evidence="2" type="ORF">AVDCRST_MAG49-69</name>
</gene>
<organism evidence="2">
    <name type="scientific">uncultured Thermomicrobiales bacterium</name>
    <dbReference type="NCBI Taxonomy" id="1645740"/>
    <lineage>
        <taxon>Bacteria</taxon>
        <taxon>Pseudomonadati</taxon>
        <taxon>Thermomicrobiota</taxon>
        <taxon>Thermomicrobia</taxon>
        <taxon>Thermomicrobiales</taxon>
        <taxon>environmental samples</taxon>
    </lineage>
</organism>